<feature type="domain" description="Beta-lactamase-related" evidence="2">
    <location>
        <begin position="4"/>
        <end position="324"/>
    </location>
</feature>
<dbReference type="Pfam" id="PF00144">
    <property type="entry name" value="Beta-lactamase"/>
    <property type="match status" value="1"/>
</dbReference>
<dbReference type="PANTHER" id="PTHR22935:SF95">
    <property type="entry name" value="BETA-LACTAMASE-LIKE 1-RELATED"/>
    <property type="match status" value="1"/>
</dbReference>
<organism evidence="3 4">
    <name type="scientific">Lysinibacillus pakistanensis</name>
    <dbReference type="NCBI Taxonomy" id="759811"/>
    <lineage>
        <taxon>Bacteria</taxon>
        <taxon>Bacillati</taxon>
        <taxon>Bacillota</taxon>
        <taxon>Bacilli</taxon>
        <taxon>Bacillales</taxon>
        <taxon>Bacillaceae</taxon>
        <taxon>Lysinibacillus</taxon>
    </lineage>
</organism>
<dbReference type="Proteomes" id="UP001178322">
    <property type="component" value="Chromosome"/>
</dbReference>
<dbReference type="SUPFAM" id="SSF56601">
    <property type="entry name" value="beta-lactamase/transpeptidase-like"/>
    <property type="match status" value="1"/>
</dbReference>
<name>A0AAX3WSV3_9BACI</name>
<dbReference type="RefSeq" id="WP_283868187.1">
    <property type="nucleotide sequence ID" value="NZ_CP126101.1"/>
</dbReference>
<protein>
    <submittedName>
        <fullName evidence="3">Serine hydrolase domain-containing protein</fullName>
        <ecNumber evidence="3">3.1.1.103</ecNumber>
    </submittedName>
</protein>
<gene>
    <name evidence="3" type="ORF">QNH24_13945</name>
</gene>
<reference evidence="3" key="1">
    <citation type="submission" date="2023-05" db="EMBL/GenBank/DDBJ databases">
        <title>Comparative genomics of Bacillaceae isolates and their secondary metabolite potential.</title>
        <authorList>
            <person name="Song L."/>
            <person name="Nielsen L.J."/>
            <person name="Mohite O."/>
            <person name="Xu X."/>
            <person name="Weber T."/>
            <person name="Kovacs A.T."/>
        </authorList>
    </citation>
    <scope>NUCLEOTIDE SEQUENCE</scope>
    <source>
        <strain evidence="3">LY1</strain>
    </source>
</reference>
<keyword evidence="3" id="KW-0378">Hydrolase</keyword>
<dbReference type="InterPro" id="IPR001466">
    <property type="entry name" value="Beta-lactam-related"/>
</dbReference>
<dbReference type="Gene3D" id="3.40.710.10">
    <property type="entry name" value="DD-peptidase/beta-lactamase superfamily"/>
    <property type="match status" value="1"/>
</dbReference>
<sequence>MINISERMKHNRITGLSLIAIEKSKISMSDHFGVLEAGSHRKINEHTIFNACSISKFLTSILVLKLVEQGFLNLDEDINKKIISWKVPDNQFTKRKKVTLRNLLCHQSGIMDLEGSFTAAESINKMPSMVEILDGKTPFCKTPIEVTYEPESEFHYSDAGFCVIQLLIEDTMYKPFPVLMEELIFQPLGMTNSIFPNNLTLSTMDNLACGHHHIGTLISGKYSLYPYPAACGLWTSASDLAILLQEVLNAVKGRSKIGLSVTYINELFQPQGCLQWSGLGAFLDGQEEMLEFSSLGWGVGFQCMLVAYPYLEKGLIIMTNTDTGKHQMKGIIGEIYQSFMK</sequence>
<dbReference type="GO" id="GO:0016787">
    <property type="term" value="F:hydrolase activity"/>
    <property type="evidence" value="ECO:0007669"/>
    <property type="project" value="UniProtKB-KW"/>
</dbReference>
<evidence type="ECO:0000313" key="4">
    <source>
        <dbReference type="Proteomes" id="UP001178322"/>
    </source>
</evidence>
<dbReference type="InterPro" id="IPR051478">
    <property type="entry name" value="Beta-lactamase-like_AB/R"/>
</dbReference>
<evidence type="ECO:0000259" key="2">
    <source>
        <dbReference type="Pfam" id="PF00144"/>
    </source>
</evidence>
<proteinExistence type="inferred from homology"/>
<comment type="similarity">
    <text evidence="1">Belongs to the beta-lactamase family.</text>
</comment>
<evidence type="ECO:0000313" key="3">
    <source>
        <dbReference type="EMBL" id="WHY49447.1"/>
    </source>
</evidence>
<accession>A0AAX3WSV3</accession>
<dbReference type="PANTHER" id="PTHR22935">
    <property type="entry name" value="PENICILLIN-BINDING PROTEIN"/>
    <property type="match status" value="1"/>
</dbReference>
<dbReference type="AlphaFoldDB" id="A0AAX3WSV3"/>
<dbReference type="EC" id="3.1.1.103" evidence="3"/>
<evidence type="ECO:0000256" key="1">
    <source>
        <dbReference type="ARBA" id="ARBA00038473"/>
    </source>
</evidence>
<dbReference type="EMBL" id="CP126101">
    <property type="protein sequence ID" value="WHY49447.1"/>
    <property type="molecule type" value="Genomic_DNA"/>
</dbReference>
<dbReference type="InterPro" id="IPR012338">
    <property type="entry name" value="Beta-lactam/transpept-like"/>
</dbReference>